<evidence type="ECO:0008006" key="5">
    <source>
        <dbReference type="Google" id="ProtNLM"/>
    </source>
</evidence>
<feature type="transmembrane region" description="Helical" evidence="1">
    <location>
        <begin position="115"/>
        <end position="134"/>
    </location>
</feature>
<dbReference type="Proteomes" id="UP000677126">
    <property type="component" value="Chromosome"/>
</dbReference>
<accession>A0ABX8EAJ1</accession>
<keyword evidence="2" id="KW-0732">Signal</keyword>
<keyword evidence="1" id="KW-0812">Transmembrane</keyword>
<reference evidence="3 4" key="1">
    <citation type="journal article" date="2021" name="Int. J. Syst. Evol. Microbiol.">
        <title>Novosphingobium decolorationis sp. nov., an aniline blue-decolourizing bacterium isolated from East Pacific sediment.</title>
        <authorList>
            <person name="Chen X."/>
            <person name="Dong B."/>
            <person name="Chen T."/>
            <person name="Ren N."/>
            <person name="Wang J."/>
            <person name="Xu Y."/>
            <person name="Yang J."/>
            <person name="Zhu S."/>
            <person name="Chen J."/>
        </authorList>
    </citation>
    <scope>NUCLEOTIDE SEQUENCE [LARGE SCALE GENOMIC DNA]</scope>
    <source>
        <strain evidence="3 4">502str22</strain>
    </source>
</reference>
<keyword evidence="1" id="KW-0472">Membrane</keyword>
<evidence type="ECO:0000256" key="2">
    <source>
        <dbReference type="SAM" id="SignalP"/>
    </source>
</evidence>
<evidence type="ECO:0000313" key="4">
    <source>
        <dbReference type="Proteomes" id="UP000677126"/>
    </source>
</evidence>
<evidence type="ECO:0000313" key="3">
    <source>
        <dbReference type="EMBL" id="QVM86039.1"/>
    </source>
</evidence>
<proteinExistence type="predicted"/>
<keyword evidence="4" id="KW-1185">Reference proteome</keyword>
<feature type="signal peptide" evidence="2">
    <location>
        <begin position="1"/>
        <end position="22"/>
    </location>
</feature>
<protein>
    <recommendedName>
        <fullName evidence="5">Fibronectin type III domain-containing protein</fullName>
    </recommendedName>
</protein>
<organism evidence="3 4">
    <name type="scientific">Novosphingobium decolorationis</name>
    <dbReference type="NCBI Taxonomy" id="2698673"/>
    <lineage>
        <taxon>Bacteria</taxon>
        <taxon>Pseudomonadati</taxon>
        <taxon>Pseudomonadota</taxon>
        <taxon>Alphaproteobacteria</taxon>
        <taxon>Sphingomonadales</taxon>
        <taxon>Sphingomonadaceae</taxon>
        <taxon>Novosphingobium</taxon>
    </lineage>
</organism>
<name>A0ABX8EAJ1_9SPHN</name>
<gene>
    <name evidence="3" type="ORF">HT578_05560</name>
</gene>
<keyword evidence="1" id="KW-1133">Transmembrane helix</keyword>
<feature type="chain" id="PRO_5045580819" description="Fibronectin type III domain-containing protein" evidence="2">
    <location>
        <begin position="23"/>
        <end position="141"/>
    </location>
</feature>
<sequence>MGTLALALALALSATSAISADAHDETPAFTHEEALTSDNGYTTLEWDAVRPVVVRQGSTPAMSAARTIFEGTGTRLFVSGLTDGDYYFTIADAAAGAPPSPPLHLAVMHQSLSRALWLTALGALVFAATVFVILRGACRER</sequence>
<dbReference type="EMBL" id="CP054856">
    <property type="protein sequence ID" value="QVM86039.1"/>
    <property type="molecule type" value="Genomic_DNA"/>
</dbReference>
<evidence type="ECO:0000256" key="1">
    <source>
        <dbReference type="SAM" id="Phobius"/>
    </source>
</evidence>